<sequence>MLDARAQAVLDAWFGAPDSPEFGHPRKAWFKKVASFDAMLDERFGILLDDALEGRLAAWSATPLGALALIVLLDQFTRNCFRNTPRAFAGDAEALKLARMLVDTREELTLPTLRHRVFVYMPFEHDETLASQHESVRLHQALFNETGDKDIEDRLNYALRHAEVIERFGRFPHRNVILGRETTAEERTWLKQKGGF</sequence>
<dbReference type="Gene3D" id="1.20.58.320">
    <property type="entry name" value="TPR-like"/>
    <property type="match status" value="1"/>
</dbReference>
<proteinExistence type="predicted"/>
<organism evidence="1 2">
    <name type="scientific">Caballeronia udeis</name>
    <dbReference type="NCBI Taxonomy" id="1232866"/>
    <lineage>
        <taxon>Bacteria</taxon>
        <taxon>Pseudomonadati</taxon>
        <taxon>Pseudomonadota</taxon>
        <taxon>Betaproteobacteria</taxon>
        <taxon>Burkholderiales</taxon>
        <taxon>Burkholderiaceae</taxon>
        <taxon>Caballeronia</taxon>
    </lineage>
</organism>
<protein>
    <submittedName>
        <fullName evidence="1">Membrane protein</fullName>
    </submittedName>
</protein>
<dbReference type="Proteomes" id="UP000054683">
    <property type="component" value="Unassembled WGS sequence"/>
</dbReference>
<dbReference type="RefSeq" id="WP_062084568.1">
    <property type="nucleotide sequence ID" value="NZ_FCOK02000009.1"/>
</dbReference>
<dbReference type="Pfam" id="PF06041">
    <property type="entry name" value="DUF924"/>
    <property type="match status" value="1"/>
</dbReference>
<reference evidence="1 2" key="1">
    <citation type="submission" date="2016-01" db="EMBL/GenBank/DDBJ databases">
        <authorList>
            <person name="Oliw E.H."/>
        </authorList>
    </citation>
    <scope>NUCLEOTIDE SEQUENCE [LARGE SCALE GENOMIC DNA]</scope>
    <source>
        <strain evidence="1">LMG 27134</strain>
    </source>
</reference>
<name>A0A158G006_9BURK</name>
<dbReference type="EMBL" id="FCOK02000009">
    <property type="protein sequence ID" value="SAL25468.1"/>
    <property type="molecule type" value="Genomic_DNA"/>
</dbReference>
<accession>A0A158G006</accession>
<dbReference type="SUPFAM" id="SSF48452">
    <property type="entry name" value="TPR-like"/>
    <property type="match status" value="1"/>
</dbReference>
<evidence type="ECO:0000313" key="1">
    <source>
        <dbReference type="EMBL" id="SAL25468.1"/>
    </source>
</evidence>
<dbReference type="OrthoDB" id="7593450at2"/>
<gene>
    <name evidence="1" type="ORF">AWB69_01882</name>
</gene>
<dbReference type="AlphaFoldDB" id="A0A158G006"/>
<dbReference type="Gene3D" id="1.25.40.10">
    <property type="entry name" value="Tetratricopeptide repeat domain"/>
    <property type="match status" value="1"/>
</dbReference>
<evidence type="ECO:0000313" key="2">
    <source>
        <dbReference type="Proteomes" id="UP000054683"/>
    </source>
</evidence>
<dbReference type="InterPro" id="IPR010323">
    <property type="entry name" value="DUF924"/>
</dbReference>
<dbReference type="InterPro" id="IPR011990">
    <property type="entry name" value="TPR-like_helical_dom_sf"/>
</dbReference>